<dbReference type="Ensembl" id="ENSSFOT00015017509.2">
    <property type="protein sequence ID" value="ENSSFOP00015017312.2"/>
    <property type="gene ID" value="ENSSFOG00015011136.2"/>
</dbReference>
<dbReference type="GeneTree" id="ENSGT00940000153717"/>
<dbReference type="InterPro" id="IPR026136">
    <property type="entry name" value="RIPOR3"/>
</dbReference>
<dbReference type="PANTHER" id="PTHR15829">
    <property type="entry name" value="PROTEIN KINASE PKN/PRK1, EFFECTOR"/>
    <property type="match status" value="1"/>
</dbReference>
<evidence type="ECO:0000256" key="2">
    <source>
        <dbReference type="SAM" id="MobiDB-lite"/>
    </source>
</evidence>
<dbReference type="InterPro" id="IPR031780">
    <property type="entry name" value="FAM65_N"/>
</dbReference>
<feature type="region of interest" description="Disordered" evidence="2">
    <location>
        <begin position="353"/>
        <end position="377"/>
    </location>
</feature>
<keyword evidence="5" id="KW-1185">Reference proteome</keyword>
<comment type="similarity">
    <text evidence="1">Belongs to the RIPOR family.</text>
</comment>
<dbReference type="OrthoDB" id="9999654at2759"/>
<protein>
    <submittedName>
        <fullName evidence="4">RHO family interacting cell polarization regulator 1</fullName>
    </submittedName>
</protein>
<feature type="compositionally biased region" description="Low complexity" evidence="2">
    <location>
        <begin position="362"/>
        <end position="376"/>
    </location>
</feature>
<reference evidence="4" key="2">
    <citation type="submission" date="2025-08" db="UniProtKB">
        <authorList>
            <consortium name="Ensembl"/>
        </authorList>
    </citation>
    <scope>IDENTIFICATION</scope>
</reference>
<evidence type="ECO:0000259" key="3">
    <source>
        <dbReference type="Pfam" id="PF15903"/>
    </source>
</evidence>
<organism evidence="4 5">
    <name type="scientific">Scleropages formosus</name>
    <name type="common">Asian bonytongue</name>
    <name type="synonym">Osteoglossum formosum</name>
    <dbReference type="NCBI Taxonomy" id="113540"/>
    <lineage>
        <taxon>Eukaryota</taxon>
        <taxon>Metazoa</taxon>
        <taxon>Chordata</taxon>
        <taxon>Craniata</taxon>
        <taxon>Vertebrata</taxon>
        <taxon>Euteleostomi</taxon>
        <taxon>Actinopterygii</taxon>
        <taxon>Neopterygii</taxon>
        <taxon>Teleostei</taxon>
        <taxon>Osteoglossocephala</taxon>
        <taxon>Osteoglossomorpha</taxon>
        <taxon>Osteoglossiformes</taxon>
        <taxon>Osteoglossidae</taxon>
        <taxon>Scleropages</taxon>
    </lineage>
</organism>
<accession>A0A8C9RRV8</accession>
<dbReference type="Pfam" id="PF15903">
    <property type="entry name" value="PL48"/>
    <property type="match status" value="1"/>
</dbReference>
<reference evidence="4" key="3">
    <citation type="submission" date="2025-09" db="UniProtKB">
        <authorList>
            <consortium name="Ensembl"/>
        </authorList>
    </citation>
    <scope>IDENTIFICATION</scope>
</reference>
<evidence type="ECO:0000313" key="5">
    <source>
        <dbReference type="Proteomes" id="UP000694397"/>
    </source>
</evidence>
<dbReference type="Proteomes" id="UP000694397">
    <property type="component" value="Chromosome 1"/>
</dbReference>
<gene>
    <name evidence="4" type="primary">RIPOR1</name>
    <name evidence="4" type="synonym">LOC108933943</name>
</gene>
<dbReference type="PANTHER" id="PTHR15829:SF1">
    <property type="entry name" value="RHO FAMILY-INTERACTING CELL POLARIZATION REGULATOR 1"/>
    <property type="match status" value="1"/>
</dbReference>
<proteinExistence type="inferred from homology"/>
<evidence type="ECO:0000256" key="1">
    <source>
        <dbReference type="ARBA" id="ARBA00005744"/>
    </source>
</evidence>
<feature type="domain" description="FAM65 N-terminal" evidence="3">
    <location>
        <begin position="30"/>
        <end position="345"/>
    </location>
</feature>
<name>A0A8C9RRV8_SCLFO</name>
<feature type="compositionally biased region" description="Acidic residues" evidence="2">
    <location>
        <begin position="416"/>
        <end position="425"/>
    </location>
</feature>
<evidence type="ECO:0000313" key="4">
    <source>
        <dbReference type="Ensembl" id="ENSSFOP00015017312.2"/>
    </source>
</evidence>
<reference evidence="4 5" key="1">
    <citation type="submission" date="2019-04" db="EMBL/GenBank/DDBJ databases">
        <authorList>
            <consortium name="Wellcome Sanger Institute Data Sharing"/>
        </authorList>
    </citation>
    <scope>NUCLEOTIDE SEQUENCE [LARGE SCALE GENOMIC DNA]</scope>
</reference>
<feature type="region of interest" description="Disordered" evidence="2">
    <location>
        <begin position="409"/>
        <end position="440"/>
    </location>
</feature>
<sequence length="864" mass="95685">SLTSLSLCPSGAASNTFLSTHLSCQILSTSVPRRQYFTKVLHNKPTSRMFTLSAKSAPSRVPQPERLDEVYEALRRGLQSFLQVHQLEQESLSVQMRECKRNSRLVRLEPHVQVKVIERFMRRLEFHLSKVDELYETYCMQRRLRDGANKMIKAYSSSPSSREARESLMEATKGYREYTEGMCLLESELEALLGEFHVKMKGNSHPFDQIFMKYGRQRWKLRGRIEVNSRQVWDSEEMVFMPLVTDFLSIKVTELKSLASHVVVGSVSCETKDLFTAQPQMVAVDINDLGTVKLSLEVTWNPFDKDDQMSSGTISKAATVNRRLPSYNQTPPDTPALREQVFCVSMELPRRQEDMDSGTAWSCSSESSDDSSSPQSLLGVPHIHKNVVQPEICAALPAIQISFTPCGPTACTHPEESEEEEEESEASIASRQEDSGKQAVPNGHAKCYCPLSCEASSCPTLGSCPDAFETARLCDVEPLAISETSPAPPLGSQEQELSAENQGVFTLSPATMVVETGAKYPSVEVETSLVGVELCSNAFQTEDVSQEVNAPDWKKASPAPAEGMTQTQHHLVLEAQPMDSAVGGVQETLKAVLFTLGTLKGQFPELQGVEQQLKQLEETMMDHSHSTGVTLTVEDALGSFDFLKDEYEDENPNQGAKEEGEDEQWIPADRLGEDNGYKKDCQGALTEPMTTGCQALDHALMVHLRNCNSQLQTLHTSGMNHGALDQLLREARVLELIYLVTKDSNSHANSPMQGVLELERCHGAASLWKQCTGSSDAYTTSAESFLRTLIVSYEEQLGGASSCMTNTVLLQLVERIMGHQMSQDNGRAAGEPLTIFQFWNYLESEGVSSLDAHICEMAEEAEGH</sequence>
<dbReference type="AlphaFoldDB" id="A0A8C9RRV8"/>